<dbReference type="EMBL" id="CP031778">
    <property type="protein sequence ID" value="QDZ77202.1"/>
    <property type="molecule type" value="Genomic_DNA"/>
</dbReference>
<evidence type="ECO:0000313" key="2">
    <source>
        <dbReference type="Proteomes" id="UP000321735"/>
    </source>
</evidence>
<gene>
    <name evidence="1" type="ORF">D0437_31330</name>
</gene>
<dbReference type="Proteomes" id="UP000321735">
    <property type="component" value="Chromosome"/>
</dbReference>
<accession>A0A9X7QNQ1</accession>
<sequence>MRRIFHPLGSFSKHFVWGTPTGEGASQDWEVGGWMFVLRSKGHPLVGVWGRNPKVFVALWRNLAKLKSLAEPFHCVCVTE</sequence>
<proteinExistence type="predicted"/>
<evidence type="ECO:0000313" key="1">
    <source>
        <dbReference type="EMBL" id="QDZ77202.1"/>
    </source>
</evidence>
<dbReference type="AlphaFoldDB" id="A0A9X7QNQ1"/>
<protein>
    <submittedName>
        <fullName evidence="1">Uncharacterized protein</fullName>
    </submittedName>
</protein>
<name>A0A9X7QNQ1_BACCE</name>
<reference evidence="1 2" key="1">
    <citation type="journal article" date="2019" name="Ecotoxicol. Environ. Saf.">
        <title>Microbial characterization of heavy metal resistant bacterial strains isolated from an electroplating wastewater treatment plant.</title>
        <authorList>
            <person name="Cai X."/>
            <person name="Zheng X."/>
            <person name="Zhang D."/>
            <person name="Iqbal W."/>
            <person name="Liu C."/>
            <person name="Yang B."/>
            <person name="Zhao X."/>
            <person name="Lu X."/>
            <person name="Mao Y."/>
        </authorList>
    </citation>
    <scope>NUCLEOTIDE SEQUENCE [LARGE SCALE GENOMIC DNA]</scope>
    <source>
        <strain evidence="1 2">Co1-1</strain>
    </source>
</reference>
<organism evidence="1 2">
    <name type="scientific">Bacillus cereus</name>
    <dbReference type="NCBI Taxonomy" id="1396"/>
    <lineage>
        <taxon>Bacteria</taxon>
        <taxon>Bacillati</taxon>
        <taxon>Bacillota</taxon>
        <taxon>Bacilli</taxon>
        <taxon>Bacillales</taxon>
        <taxon>Bacillaceae</taxon>
        <taxon>Bacillus</taxon>
        <taxon>Bacillus cereus group</taxon>
    </lineage>
</organism>